<organism evidence="2 3">
    <name type="scientific">Gordonia rubripertincta</name>
    <name type="common">Rhodococcus corallinus</name>
    <dbReference type="NCBI Taxonomy" id="36822"/>
    <lineage>
        <taxon>Bacteria</taxon>
        <taxon>Bacillati</taxon>
        <taxon>Actinomycetota</taxon>
        <taxon>Actinomycetes</taxon>
        <taxon>Mycobacteriales</taxon>
        <taxon>Gordoniaceae</taxon>
        <taxon>Gordonia</taxon>
    </lineage>
</organism>
<feature type="compositionally biased region" description="Basic and acidic residues" evidence="1">
    <location>
        <begin position="1"/>
        <end position="21"/>
    </location>
</feature>
<comment type="caution">
    <text evidence="2">The sequence shown here is derived from an EMBL/GenBank/DDBJ whole genome shotgun (WGS) entry which is preliminary data.</text>
</comment>
<reference evidence="2" key="1">
    <citation type="submission" date="2022-12" db="EMBL/GenBank/DDBJ databases">
        <authorList>
            <person name="Krivoruchko A.V."/>
            <person name="Elkin A."/>
        </authorList>
    </citation>
    <scope>NUCLEOTIDE SEQUENCE</scope>
    <source>
        <strain evidence="2">IEGM 1388</strain>
    </source>
</reference>
<dbReference type="Proteomes" id="UP001067235">
    <property type="component" value="Unassembled WGS sequence"/>
</dbReference>
<dbReference type="EMBL" id="JAPWIE010000006">
    <property type="protein sequence ID" value="MCZ4552570.1"/>
    <property type="molecule type" value="Genomic_DNA"/>
</dbReference>
<name>A0ABT4MZW4_GORRU</name>
<evidence type="ECO:0000256" key="1">
    <source>
        <dbReference type="SAM" id="MobiDB-lite"/>
    </source>
</evidence>
<protein>
    <submittedName>
        <fullName evidence="2">Uncharacterized protein</fullName>
    </submittedName>
</protein>
<proteinExistence type="predicted"/>
<keyword evidence="3" id="KW-1185">Reference proteome</keyword>
<accession>A0ABT4MZW4</accession>
<feature type="region of interest" description="Disordered" evidence="1">
    <location>
        <begin position="1"/>
        <end position="56"/>
    </location>
</feature>
<evidence type="ECO:0000313" key="2">
    <source>
        <dbReference type="EMBL" id="MCZ4552570.1"/>
    </source>
</evidence>
<evidence type="ECO:0000313" key="3">
    <source>
        <dbReference type="Proteomes" id="UP001067235"/>
    </source>
</evidence>
<sequence length="56" mass="6247">MQQDRDLFSHPERSHSEDPQKSAESGRIPQPVFSDLVTDPAAKRQEAPSVSVSDRV</sequence>
<gene>
    <name evidence="2" type="ORF">O4213_21450</name>
</gene>